<evidence type="ECO:0000256" key="2">
    <source>
        <dbReference type="ARBA" id="ARBA00006679"/>
    </source>
</evidence>
<organism evidence="8 9">
    <name type="scientific">Fodinisporobacter ferrooxydans</name>
    <dbReference type="NCBI Taxonomy" id="2901836"/>
    <lineage>
        <taxon>Bacteria</taxon>
        <taxon>Bacillati</taxon>
        <taxon>Bacillota</taxon>
        <taxon>Bacilli</taxon>
        <taxon>Bacillales</taxon>
        <taxon>Alicyclobacillaceae</taxon>
        <taxon>Fodinisporobacter</taxon>
    </lineage>
</organism>
<evidence type="ECO:0000256" key="3">
    <source>
        <dbReference type="ARBA" id="ARBA00022475"/>
    </source>
</evidence>
<feature type="transmembrane region" description="Helical" evidence="7">
    <location>
        <begin position="101"/>
        <end position="121"/>
    </location>
</feature>
<dbReference type="Pfam" id="PF07681">
    <property type="entry name" value="DoxX"/>
    <property type="match status" value="1"/>
</dbReference>
<protein>
    <submittedName>
        <fullName evidence="8">DoxX family protein</fullName>
    </submittedName>
</protein>
<proteinExistence type="inferred from homology"/>
<evidence type="ECO:0000313" key="8">
    <source>
        <dbReference type="EMBL" id="UOF89270.1"/>
    </source>
</evidence>
<dbReference type="RefSeq" id="WP_347435957.1">
    <property type="nucleotide sequence ID" value="NZ_CP089291.1"/>
</dbReference>
<keyword evidence="3" id="KW-1003">Cell membrane</keyword>
<evidence type="ECO:0000313" key="9">
    <source>
        <dbReference type="Proteomes" id="UP000830167"/>
    </source>
</evidence>
<dbReference type="EMBL" id="CP089291">
    <property type="protein sequence ID" value="UOF89270.1"/>
    <property type="molecule type" value="Genomic_DNA"/>
</dbReference>
<evidence type="ECO:0000256" key="5">
    <source>
        <dbReference type="ARBA" id="ARBA00022989"/>
    </source>
</evidence>
<dbReference type="Proteomes" id="UP000830167">
    <property type="component" value="Chromosome"/>
</dbReference>
<keyword evidence="5 7" id="KW-1133">Transmembrane helix</keyword>
<reference evidence="8" key="1">
    <citation type="submission" date="2021-12" db="EMBL/GenBank/DDBJ databases">
        <title>Alicyclobacillaceae gen. nov., sp. nov., isolated from chalcocite enrichment system.</title>
        <authorList>
            <person name="Jiang Z."/>
        </authorList>
    </citation>
    <scope>NUCLEOTIDE SEQUENCE</scope>
    <source>
        <strain evidence="8">MYW30-H2</strain>
    </source>
</reference>
<keyword evidence="6 7" id="KW-0472">Membrane</keyword>
<comment type="similarity">
    <text evidence="2">Belongs to the DoxX family.</text>
</comment>
<feature type="transmembrane region" description="Helical" evidence="7">
    <location>
        <begin position="76"/>
        <end position="95"/>
    </location>
</feature>
<evidence type="ECO:0000256" key="1">
    <source>
        <dbReference type="ARBA" id="ARBA00004651"/>
    </source>
</evidence>
<feature type="transmembrane region" description="Helical" evidence="7">
    <location>
        <begin position="9"/>
        <end position="27"/>
    </location>
</feature>
<dbReference type="InterPro" id="IPR032808">
    <property type="entry name" value="DoxX"/>
</dbReference>
<dbReference type="InterPro" id="IPR051907">
    <property type="entry name" value="DoxX-like_oxidoreductase"/>
</dbReference>
<evidence type="ECO:0000256" key="6">
    <source>
        <dbReference type="ARBA" id="ARBA00023136"/>
    </source>
</evidence>
<comment type="subcellular location">
    <subcellularLocation>
        <location evidence="1">Cell membrane</location>
        <topology evidence="1">Multi-pass membrane protein</topology>
    </subcellularLocation>
</comment>
<evidence type="ECO:0000256" key="4">
    <source>
        <dbReference type="ARBA" id="ARBA00022692"/>
    </source>
</evidence>
<evidence type="ECO:0000256" key="7">
    <source>
        <dbReference type="SAM" id="Phobius"/>
    </source>
</evidence>
<dbReference type="PANTHER" id="PTHR33452:SF1">
    <property type="entry name" value="INNER MEMBRANE PROTEIN YPHA-RELATED"/>
    <property type="match status" value="1"/>
</dbReference>
<accession>A0ABY4CFK7</accession>
<feature type="transmembrane region" description="Helical" evidence="7">
    <location>
        <begin position="47"/>
        <end position="69"/>
    </location>
</feature>
<dbReference type="PANTHER" id="PTHR33452">
    <property type="entry name" value="OXIDOREDUCTASE CATD-RELATED"/>
    <property type="match status" value="1"/>
</dbReference>
<keyword evidence="4 7" id="KW-0812">Transmembrane</keyword>
<sequence length="129" mass="13539">MTNIRYAPLALRLILGIIFISHGYSKLATPTGFIQFFTHVGIPVPHVAVPVIGLIELIGGISLLLGFGIRIFASLLVIEMIVAILTAKISMGLVGGYEFELALIAGLISLILSGSGAISIVNGKVKIAE</sequence>
<keyword evidence="9" id="KW-1185">Reference proteome</keyword>
<name>A0ABY4CFK7_9BACL</name>
<gene>
    <name evidence="8" type="ORF">LSG31_15335</name>
</gene>